<proteinExistence type="predicted"/>
<sequence length="343" mass="38552">MQKKHLILLLFTIYTSTYSQIGGQGVYQFLNLISSPRQAALGGKTITNYDYDVNQPLFNPASINTEMDGRLAVNYGNYFGDVTYGTGAFAYTYDRHVQTLHGGITYINYGKFDGRDEYGAATGQFTGSEIALSLGYAYNVPWTKLYLGGNAKFISSTLESYNSFGVAADLAALYVDDKNDINYGLVVRNFGTQITSYDGTKEKLPFEVIAGISQELENVPVRWHLTLENLQHWNVSFANPARSQQTIDGEAIEEKVGFLGNTFRHVIFGAEIFPKKAFSLRLSYNFRRAAELKILEQRTFSGISAGFGIRFRKFRFDYSYSRYTLAANTSLFGLTINLYNNEK</sequence>
<keyword evidence="2" id="KW-1185">Reference proteome</keyword>
<evidence type="ECO:0000313" key="2">
    <source>
        <dbReference type="Proteomes" id="UP000199604"/>
    </source>
</evidence>
<name>A0A1I0UXU6_9FLAO</name>
<dbReference type="STRING" id="498292.SAMN05660845_0024"/>
<organism evidence="1 2">
    <name type="scientific">Flavobacterium swingsii</name>
    <dbReference type="NCBI Taxonomy" id="498292"/>
    <lineage>
        <taxon>Bacteria</taxon>
        <taxon>Pseudomonadati</taxon>
        <taxon>Bacteroidota</taxon>
        <taxon>Flavobacteriia</taxon>
        <taxon>Flavobacteriales</taxon>
        <taxon>Flavobacteriaceae</taxon>
        <taxon>Flavobacterium</taxon>
    </lineage>
</organism>
<protein>
    <recommendedName>
        <fullName evidence="3">Penicillin-binding protein</fullName>
    </recommendedName>
</protein>
<dbReference type="RefSeq" id="WP_091472508.1">
    <property type="nucleotide sequence ID" value="NZ_FOJT01000001.1"/>
</dbReference>
<dbReference type="Proteomes" id="UP000199604">
    <property type="component" value="Unassembled WGS sequence"/>
</dbReference>
<dbReference type="EMBL" id="FOJT01000001">
    <property type="protein sequence ID" value="SFA68868.1"/>
    <property type="molecule type" value="Genomic_DNA"/>
</dbReference>
<accession>A0A1I0UXU6</accession>
<reference evidence="2" key="1">
    <citation type="submission" date="2016-10" db="EMBL/GenBank/DDBJ databases">
        <authorList>
            <person name="Varghese N."/>
            <person name="Submissions S."/>
        </authorList>
    </citation>
    <scope>NUCLEOTIDE SEQUENCE [LARGE SCALE GENOMIC DNA]</scope>
    <source>
        <strain evidence="2">DSM 21789</strain>
    </source>
</reference>
<dbReference type="NCBIfam" id="NF033711">
    <property type="entry name" value="T9SS_PorQ"/>
    <property type="match status" value="1"/>
</dbReference>
<dbReference type="OrthoDB" id="9809953at2"/>
<evidence type="ECO:0008006" key="3">
    <source>
        <dbReference type="Google" id="ProtNLM"/>
    </source>
</evidence>
<gene>
    <name evidence="1" type="ORF">SAMN05660845_0024</name>
</gene>
<dbReference type="NCBIfam" id="NF033709">
    <property type="entry name" value="PorV_fam"/>
    <property type="match status" value="1"/>
</dbReference>
<dbReference type="AlphaFoldDB" id="A0A1I0UXU6"/>
<evidence type="ECO:0000313" key="1">
    <source>
        <dbReference type="EMBL" id="SFA68868.1"/>
    </source>
</evidence>